<dbReference type="Proteomes" id="UP000515158">
    <property type="component" value="Unplaced"/>
</dbReference>
<reference evidence="3" key="1">
    <citation type="submission" date="2025-08" db="UniProtKB">
        <authorList>
            <consortium name="RefSeq"/>
        </authorList>
    </citation>
    <scope>IDENTIFICATION</scope>
    <source>
        <tissue evidence="3">Total insect</tissue>
    </source>
</reference>
<sequence>MAMAARTLLASLGVLLLAAAVCAQDKLDKLDKRASADADIDRLTDDALAGIATFAKDTGLVSLNLPDVDQHFSTTVAWILSITGNLQLMNGLLTNFQTIHRFEDSLLTFIESTQADNPNELVLRVGIEIPEIDVRSVYPLPLFLPNTAGLKIVVGGQNASRVLAASTGRCPGTTRAGAVMCCVFQAAYARTSTRRKRRDGHAERQVAMATSVAWAVPPSAPPRQPPTLRASSIEAFISLYGNVGLYSRLTSRFVFRCRKINVKVKDGVVGWLATFISNLVVGFVKNNVKNAIEHQLPSVINDILAKLDIADMIRPHLAPRLAL</sequence>
<dbReference type="InParanoid" id="A0A6P9AIC0"/>
<keyword evidence="2" id="KW-1185">Reference proteome</keyword>
<dbReference type="GeneID" id="117654544"/>
<name>A0A6P9AIC0_THRPL</name>
<gene>
    <name evidence="3" type="primary">LOC117654544</name>
</gene>
<feature type="signal peptide" evidence="1">
    <location>
        <begin position="1"/>
        <end position="23"/>
    </location>
</feature>
<evidence type="ECO:0000313" key="3">
    <source>
        <dbReference type="RefSeq" id="XP_034257139.1"/>
    </source>
</evidence>
<dbReference type="AlphaFoldDB" id="A0A6P9AIC0"/>
<feature type="chain" id="PRO_5028275338" evidence="1">
    <location>
        <begin position="24"/>
        <end position="323"/>
    </location>
</feature>
<keyword evidence="1" id="KW-0732">Signal</keyword>
<evidence type="ECO:0000256" key="1">
    <source>
        <dbReference type="SAM" id="SignalP"/>
    </source>
</evidence>
<protein>
    <submittedName>
        <fullName evidence="3">Uncharacterized protein LOC117654544</fullName>
    </submittedName>
</protein>
<proteinExistence type="predicted"/>
<dbReference type="KEGG" id="tpal:117654544"/>
<organism evidence="3">
    <name type="scientific">Thrips palmi</name>
    <name type="common">Melon thrips</name>
    <dbReference type="NCBI Taxonomy" id="161013"/>
    <lineage>
        <taxon>Eukaryota</taxon>
        <taxon>Metazoa</taxon>
        <taxon>Ecdysozoa</taxon>
        <taxon>Arthropoda</taxon>
        <taxon>Hexapoda</taxon>
        <taxon>Insecta</taxon>
        <taxon>Pterygota</taxon>
        <taxon>Neoptera</taxon>
        <taxon>Paraneoptera</taxon>
        <taxon>Thysanoptera</taxon>
        <taxon>Terebrantia</taxon>
        <taxon>Thripoidea</taxon>
        <taxon>Thripidae</taxon>
        <taxon>Thrips</taxon>
    </lineage>
</organism>
<evidence type="ECO:0000313" key="2">
    <source>
        <dbReference type="Proteomes" id="UP000515158"/>
    </source>
</evidence>
<dbReference type="Pfam" id="PF16984">
    <property type="entry name" value="Grp7_allergen"/>
    <property type="match status" value="1"/>
</dbReference>
<dbReference type="InterPro" id="IPR020234">
    <property type="entry name" value="Mite_allergen_group-7"/>
</dbReference>
<accession>A0A6P9AIC0</accession>
<dbReference type="RefSeq" id="XP_034257139.1">
    <property type="nucleotide sequence ID" value="XM_034401248.1"/>
</dbReference>
<dbReference type="OrthoDB" id="10660304at2759"/>
<dbReference type="InterPro" id="IPR038602">
    <property type="entry name" value="Mite_allergen_7_sf"/>
</dbReference>
<dbReference type="Gene3D" id="3.15.10.50">
    <property type="match status" value="1"/>
</dbReference>